<reference evidence="4" key="1">
    <citation type="submission" date="2021-01" db="EMBL/GenBank/DDBJ databases">
        <title>Whole genome shotgun sequence of Dactylosporangium siamense NBRC 106093.</title>
        <authorList>
            <person name="Komaki H."/>
            <person name="Tamura T."/>
        </authorList>
    </citation>
    <scope>NUCLEOTIDE SEQUENCE</scope>
    <source>
        <strain evidence="4">NBRC 106093</strain>
    </source>
</reference>
<dbReference type="GO" id="GO:0046872">
    <property type="term" value="F:metal ion binding"/>
    <property type="evidence" value="ECO:0007669"/>
    <property type="project" value="UniProtKB-KW"/>
</dbReference>
<name>A0A919UE20_9ACTN</name>
<dbReference type="SFLD" id="SFLDS00005">
    <property type="entry name" value="Isoprenoid_Synthase_Type_I"/>
    <property type="match status" value="1"/>
</dbReference>
<accession>A0A919UE20</accession>
<dbReference type="PANTHER" id="PTHR35201">
    <property type="entry name" value="TERPENE SYNTHASE"/>
    <property type="match status" value="1"/>
</dbReference>
<evidence type="ECO:0000256" key="3">
    <source>
        <dbReference type="SAM" id="MobiDB-lite"/>
    </source>
</evidence>
<dbReference type="RefSeq" id="WP_203849900.1">
    <property type="nucleotide sequence ID" value="NZ_BAAAVW010000022.1"/>
</dbReference>
<keyword evidence="2" id="KW-0479">Metal-binding</keyword>
<proteinExistence type="inferred from homology"/>
<evidence type="ECO:0000256" key="1">
    <source>
        <dbReference type="ARBA" id="ARBA00023239"/>
    </source>
</evidence>
<dbReference type="InterPro" id="IPR034686">
    <property type="entry name" value="Terpene_cyclase-like_2"/>
</dbReference>
<protein>
    <recommendedName>
        <fullName evidence="2">Terpene synthase</fullName>
        <ecNumber evidence="2">4.2.3.-</ecNumber>
    </recommendedName>
</protein>
<dbReference type="AlphaFoldDB" id="A0A919UE20"/>
<keyword evidence="5" id="KW-1185">Reference proteome</keyword>
<dbReference type="SFLD" id="SFLDG01020">
    <property type="entry name" value="Terpene_Cyclase_Like_2"/>
    <property type="match status" value="1"/>
</dbReference>
<comment type="caution">
    <text evidence="4">The sequence shown here is derived from an EMBL/GenBank/DDBJ whole genome shotgun (WGS) entry which is preliminary data.</text>
</comment>
<feature type="region of interest" description="Disordered" evidence="3">
    <location>
        <begin position="303"/>
        <end position="331"/>
    </location>
</feature>
<keyword evidence="2" id="KW-0460">Magnesium</keyword>
<comment type="cofactor">
    <cofactor evidence="2">
        <name>Mg(2+)</name>
        <dbReference type="ChEBI" id="CHEBI:18420"/>
    </cofactor>
</comment>
<organism evidence="4 5">
    <name type="scientific">Dactylosporangium siamense</name>
    <dbReference type="NCBI Taxonomy" id="685454"/>
    <lineage>
        <taxon>Bacteria</taxon>
        <taxon>Bacillati</taxon>
        <taxon>Actinomycetota</taxon>
        <taxon>Actinomycetes</taxon>
        <taxon>Micromonosporales</taxon>
        <taxon>Micromonosporaceae</taxon>
        <taxon>Dactylosporangium</taxon>
    </lineage>
</organism>
<gene>
    <name evidence="4" type="ORF">Dsi01nite_062310</name>
</gene>
<dbReference type="EC" id="4.2.3.-" evidence="2"/>
<keyword evidence="1 2" id="KW-0456">Lyase</keyword>
<dbReference type="SUPFAM" id="SSF48576">
    <property type="entry name" value="Terpenoid synthases"/>
    <property type="match status" value="1"/>
</dbReference>
<sequence length="331" mass="36324">MQATLAVLCPFTPRLSPHVDVVQRWSLHWATRHGLLDRPGARAAFARARFANLMARTYPDAGVGDLQLATAWLISVFALDDRLERAGDPAATRRLVDEVLALLVEDPSEPPKGHLRALGEVWRRTGPRVSPAWRERFAGHVRDYLEATVWEAGNRAANRPPPVAEYRTMRFRTAAIDMFFDLIEPMHGVELPAAVFADHDFAAMRRSAGMITAIFNDLVSWPKEEAAGDHHNIVLALRHERGLPVEAAVRVAVAEHDTLVGDFVAARERFAAGALAADPAVTAVAGDFVHWVRGNVDWSMESGRYTPSDDTPAGHPSGGAIAIPAQRRPVD</sequence>
<dbReference type="Gene3D" id="1.10.600.10">
    <property type="entry name" value="Farnesyl Diphosphate Synthase"/>
    <property type="match status" value="1"/>
</dbReference>
<dbReference type="EMBL" id="BONQ01000096">
    <property type="protein sequence ID" value="GIG48190.1"/>
    <property type="molecule type" value="Genomic_DNA"/>
</dbReference>
<dbReference type="Proteomes" id="UP000660611">
    <property type="component" value="Unassembled WGS sequence"/>
</dbReference>
<comment type="similarity">
    <text evidence="2">Belongs to the terpene synthase family.</text>
</comment>
<dbReference type="GO" id="GO:0010333">
    <property type="term" value="F:terpene synthase activity"/>
    <property type="evidence" value="ECO:0007669"/>
    <property type="project" value="InterPro"/>
</dbReference>
<dbReference type="InterPro" id="IPR008949">
    <property type="entry name" value="Isoprenoid_synthase_dom_sf"/>
</dbReference>
<evidence type="ECO:0000256" key="2">
    <source>
        <dbReference type="RuleBase" id="RU366034"/>
    </source>
</evidence>
<dbReference type="Pfam" id="PF19086">
    <property type="entry name" value="Terpene_syn_C_2"/>
    <property type="match status" value="1"/>
</dbReference>
<evidence type="ECO:0000313" key="4">
    <source>
        <dbReference type="EMBL" id="GIG48190.1"/>
    </source>
</evidence>
<dbReference type="PANTHER" id="PTHR35201:SF4">
    <property type="entry name" value="BETA-PINACENE SYNTHASE-RELATED"/>
    <property type="match status" value="1"/>
</dbReference>
<evidence type="ECO:0000313" key="5">
    <source>
        <dbReference type="Proteomes" id="UP000660611"/>
    </source>
</evidence>